<accession>A0A1M2VRQ6</accession>
<protein>
    <recommendedName>
        <fullName evidence="2">GH16 domain-containing protein</fullName>
    </recommendedName>
</protein>
<dbReference type="InterPro" id="IPR050546">
    <property type="entry name" value="Glycosyl_Hydrlase_16"/>
</dbReference>
<evidence type="ECO:0000313" key="4">
    <source>
        <dbReference type="Proteomes" id="UP000184267"/>
    </source>
</evidence>
<evidence type="ECO:0000313" key="3">
    <source>
        <dbReference type="EMBL" id="OJT10275.1"/>
    </source>
</evidence>
<dbReference type="GO" id="GO:0004553">
    <property type="term" value="F:hydrolase activity, hydrolyzing O-glycosyl compounds"/>
    <property type="evidence" value="ECO:0007669"/>
    <property type="project" value="InterPro"/>
</dbReference>
<dbReference type="PANTHER" id="PTHR10963">
    <property type="entry name" value="GLYCOSYL HYDROLASE-RELATED"/>
    <property type="match status" value="1"/>
</dbReference>
<evidence type="ECO:0000259" key="2">
    <source>
        <dbReference type="PROSITE" id="PS51762"/>
    </source>
</evidence>
<dbReference type="OMA" id="NAYWEIN"/>
<dbReference type="Gene3D" id="2.60.120.200">
    <property type="match status" value="1"/>
</dbReference>
<dbReference type="Proteomes" id="UP000184267">
    <property type="component" value="Unassembled WGS sequence"/>
</dbReference>
<keyword evidence="1" id="KW-0732">Signal</keyword>
<dbReference type="STRING" id="154538.A0A1M2VRQ6"/>
<dbReference type="OrthoDB" id="192832at2759"/>
<evidence type="ECO:0000256" key="1">
    <source>
        <dbReference type="SAM" id="SignalP"/>
    </source>
</evidence>
<dbReference type="PROSITE" id="PS51762">
    <property type="entry name" value="GH16_2"/>
    <property type="match status" value="1"/>
</dbReference>
<comment type="caution">
    <text evidence="3">The sequence shown here is derived from an EMBL/GenBank/DDBJ whole genome shotgun (WGS) entry which is preliminary data.</text>
</comment>
<feature type="signal peptide" evidence="1">
    <location>
        <begin position="1"/>
        <end position="20"/>
    </location>
</feature>
<keyword evidence="4" id="KW-1185">Reference proteome</keyword>
<reference evidence="3 4" key="1">
    <citation type="submission" date="2016-10" db="EMBL/GenBank/DDBJ databases">
        <title>Genome sequence of the basidiomycete white-rot fungus Trametes pubescens.</title>
        <authorList>
            <person name="Makela M.R."/>
            <person name="Granchi Z."/>
            <person name="Peng M."/>
            <person name="De Vries R.P."/>
            <person name="Grigoriev I."/>
            <person name="Riley R."/>
            <person name="Hilden K."/>
        </authorList>
    </citation>
    <scope>NUCLEOTIDE SEQUENCE [LARGE SCALE GENOMIC DNA]</scope>
    <source>
        <strain evidence="3 4">FBCC735</strain>
    </source>
</reference>
<dbReference type="Pfam" id="PF26113">
    <property type="entry name" value="GH16_XgeA"/>
    <property type="match status" value="1"/>
</dbReference>
<dbReference type="InterPro" id="IPR000757">
    <property type="entry name" value="Beta-glucanase-like"/>
</dbReference>
<sequence>MRTALAALSLASLLIPPASAHFSLTDEYVGRDFLQSWNWESIDDPTHGRVNYLSQADALNGNLTYATDKKFIMRADANNIVAPTSRGRDSVRISSQRAYDEAVVVLDLSHMPEGCGTWPAFWSLSQRGPWPHGGEIDIIEGVNQDKQNLASLHTTPGCTMLPPRAMTGTATSTNCDASVNFNQGCGASFAKPASYGSDFNSAGGGYYVLARSKTDGVRVYFWSRYDPAVPPEIRNGPAAGVLGTQSMYPTAFWGEPEATFALDDGCDYSSHFDAHSFVFDLTFCGDWAGSDYPNTGCPGTCDDFVMNNPQAFANAYWEINSLRIYTPQQ</sequence>
<dbReference type="SUPFAM" id="SSF49899">
    <property type="entry name" value="Concanavalin A-like lectins/glucanases"/>
    <property type="match status" value="1"/>
</dbReference>
<dbReference type="EMBL" id="MNAD01000800">
    <property type="protein sequence ID" value="OJT10275.1"/>
    <property type="molecule type" value="Genomic_DNA"/>
</dbReference>
<gene>
    <name evidence="3" type="ORF">TRAPUB_13229</name>
</gene>
<dbReference type="PANTHER" id="PTHR10963:SF24">
    <property type="entry name" value="GLYCOSIDASE C21B10.07-RELATED"/>
    <property type="match status" value="1"/>
</dbReference>
<dbReference type="InterPro" id="IPR013320">
    <property type="entry name" value="ConA-like_dom_sf"/>
</dbReference>
<name>A0A1M2VRQ6_TRAPU</name>
<dbReference type="CDD" id="cd02181">
    <property type="entry name" value="GH16_fungal_Lam16A_glucanase"/>
    <property type="match status" value="1"/>
</dbReference>
<proteinExistence type="predicted"/>
<organism evidence="3 4">
    <name type="scientific">Trametes pubescens</name>
    <name type="common">White-rot fungus</name>
    <dbReference type="NCBI Taxonomy" id="154538"/>
    <lineage>
        <taxon>Eukaryota</taxon>
        <taxon>Fungi</taxon>
        <taxon>Dikarya</taxon>
        <taxon>Basidiomycota</taxon>
        <taxon>Agaricomycotina</taxon>
        <taxon>Agaricomycetes</taxon>
        <taxon>Polyporales</taxon>
        <taxon>Polyporaceae</taxon>
        <taxon>Trametes</taxon>
    </lineage>
</organism>
<feature type="domain" description="GH16" evidence="2">
    <location>
        <begin position="8"/>
        <end position="296"/>
    </location>
</feature>
<dbReference type="GO" id="GO:0009251">
    <property type="term" value="P:glucan catabolic process"/>
    <property type="evidence" value="ECO:0007669"/>
    <property type="project" value="TreeGrafter"/>
</dbReference>
<feature type="chain" id="PRO_5011979050" description="GH16 domain-containing protein" evidence="1">
    <location>
        <begin position="21"/>
        <end position="329"/>
    </location>
</feature>
<dbReference type="AlphaFoldDB" id="A0A1M2VRQ6"/>